<feature type="binding site" evidence="3">
    <location>
        <position position="333"/>
    </location>
    <ligand>
        <name>Zn(2+)</name>
        <dbReference type="ChEBI" id="CHEBI:29105"/>
        <label>2</label>
    </ligand>
</feature>
<evidence type="ECO:0000313" key="9">
    <source>
        <dbReference type="Proteomes" id="UP000294927"/>
    </source>
</evidence>
<feature type="signal peptide" evidence="7">
    <location>
        <begin position="1"/>
        <end position="21"/>
    </location>
</feature>
<evidence type="ECO:0000256" key="7">
    <source>
        <dbReference type="SAM" id="SignalP"/>
    </source>
</evidence>
<feature type="binding site" evidence="3">
    <location>
        <position position="166"/>
    </location>
    <ligand>
        <name>Mg(2+)</name>
        <dbReference type="ChEBI" id="CHEBI:18420"/>
    </ligand>
</feature>
<keyword evidence="3" id="KW-0479">Metal-binding</keyword>
<gene>
    <name evidence="8" type="ORF">CLV71_13625</name>
</gene>
<feature type="binding site" evidence="3">
    <location>
        <position position="57"/>
    </location>
    <ligand>
        <name>Zn(2+)</name>
        <dbReference type="ChEBI" id="CHEBI:29105"/>
        <label>2</label>
    </ligand>
</feature>
<keyword evidence="3" id="KW-0862">Zinc</keyword>
<evidence type="ECO:0000256" key="5">
    <source>
        <dbReference type="RuleBase" id="RU003946"/>
    </source>
</evidence>
<comment type="similarity">
    <text evidence="5">Belongs to the alkaline phosphatase family.</text>
</comment>
<dbReference type="SUPFAM" id="SSF53649">
    <property type="entry name" value="Alkaline phosphatase-like"/>
    <property type="match status" value="1"/>
</dbReference>
<feature type="binding site" evidence="3">
    <location>
        <position position="375"/>
    </location>
    <ligand>
        <name>Zn(2+)</name>
        <dbReference type="ChEBI" id="CHEBI:29105"/>
        <label>2</label>
    </ligand>
</feature>
<feature type="binding site" evidence="3">
    <location>
        <position position="433"/>
    </location>
    <ligand>
        <name>Zn(2+)</name>
        <dbReference type="ChEBI" id="CHEBI:29105"/>
        <label>2</label>
    </ligand>
</feature>
<keyword evidence="9" id="KW-1185">Reference proteome</keyword>
<dbReference type="InterPro" id="IPR017850">
    <property type="entry name" value="Alkaline_phosphatase_core_sf"/>
</dbReference>
<dbReference type="Gene3D" id="3.40.720.10">
    <property type="entry name" value="Alkaline Phosphatase, subunit A"/>
    <property type="match status" value="1"/>
</dbReference>
<sequence length="465" mass="48441">MKRRGAIAALAVGTAAVAVLASTVAADGSPGRGDDEREIEQALHDHHPTNVILLIGDGMGTQEITAARYYQGVHNKLNVDRMPLTGFDTTWSVKPAAKAPYLPDYDPDSASTGTMWATGVKTLDERISQGPSSAIDVPGRNYPSVMEKAHKRGMRTGNVSTAEITDATPAVQASHISLRGCQGPADTAASCTKETKDVGGLGSIAEQEVDNHFDVILGGGRARFEQTVTGGRDKGRTVVDSAKRQGYQYVTDANGLRGVRGDKPVLGLFNASNMSLEWTGPASATGKGNAPTPCVENQRPASEPSLSDMTSKAIKLLENRKGFFLQVEGASIDKQDHATNACGQLGETVAFDRAIGVALDYQQSHPDTLVIVTADHSHTSQIVSEDASGSGLPTGYSTNVTTKDGQTLTLTYGTAGFGGAGAAPVAAPPSQQHTGATVPVWGIGPNAANILGTNDHTDLFHTLGG</sequence>
<name>A0A4R7UT62_9PSEU</name>
<feature type="active site" description="Phosphoserine intermediate" evidence="2">
    <location>
        <position position="109"/>
    </location>
</feature>
<reference evidence="8 9" key="1">
    <citation type="submission" date="2019-03" db="EMBL/GenBank/DDBJ databases">
        <title>Genomic Encyclopedia of Archaeal and Bacterial Type Strains, Phase II (KMG-II): from individual species to whole genera.</title>
        <authorList>
            <person name="Goeker M."/>
        </authorList>
    </citation>
    <scope>NUCLEOTIDE SEQUENCE [LARGE SCALE GENOMIC DNA]</scope>
    <source>
        <strain evidence="8 9">DSM 45499</strain>
    </source>
</reference>
<feature type="binding site" evidence="3">
    <location>
        <position position="168"/>
    </location>
    <ligand>
        <name>Mg(2+)</name>
        <dbReference type="ChEBI" id="CHEBI:18420"/>
    </ligand>
</feature>
<dbReference type="PRINTS" id="PR00113">
    <property type="entry name" value="ALKPHPHTASE"/>
</dbReference>
<evidence type="ECO:0000256" key="1">
    <source>
        <dbReference type="ARBA" id="ARBA00022553"/>
    </source>
</evidence>
<keyword evidence="3" id="KW-0460">Magnesium</keyword>
<evidence type="ECO:0000256" key="3">
    <source>
        <dbReference type="PIRSR" id="PIRSR601952-2"/>
    </source>
</evidence>
<evidence type="ECO:0000256" key="6">
    <source>
        <dbReference type="SAM" id="MobiDB-lite"/>
    </source>
</evidence>
<protein>
    <submittedName>
        <fullName evidence="8">Alkaline phosphatase/streptomycin-6-phosphatase</fullName>
    </submittedName>
</protein>
<dbReference type="RefSeq" id="WP_133909433.1">
    <property type="nucleotide sequence ID" value="NZ_SOCP01000036.1"/>
</dbReference>
<dbReference type="SMART" id="SM00098">
    <property type="entry name" value="alkPPc"/>
    <property type="match status" value="1"/>
</dbReference>
<dbReference type="CDD" id="cd16012">
    <property type="entry name" value="ALP"/>
    <property type="match status" value="1"/>
</dbReference>
<dbReference type="OrthoDB" id="9794455at2"/>
<dbReference type="Pfam" id="PF00245">
    <property type="entry name" value="Alk_phosphatase"/>
    <property type="match status" value="1"/>
</dbReference>
<feature type="binding site" evidence="3">
    <location>
        <position position="376"/>
    </location>
    <ligand>
        <name>Zn(2+)</name>
        <dbReference type="ChEBI" id="CHEBI:29105"/>
        <label>2</label>
    </ligand>
</feature>
<dbReference type="AlphaFoldDB" id="A0A4R7UT62"/>
<accession>A0A4R7UT62</accession>
<dbReference type="GO" id="GO:0004035">
    <property type="term" value="F:alkaline phosphatase activity"/>
    <property type="evidence" value="ECO:0007669"/>
    <property type="project" value="TreeGrafter"/>
</dbReference>
<evidence type="ECO:0000256" key="4">
    <source>
        <dbReference type="PIRSR" id="PIRSR601952-3"/>
    </source>
</evidence>
<keyword evidence="7" id="KW-0732">Signal</keyword>
<feature type="binding site" evidence="3">
    <location>
        <position position="337"/>
    </location>
    <ligand>
        <name>Zn(2+)</name>
        <dbReference type="ChEBI" id="CHEBI:29105"/>
        <label>2</label>
    </ligand>
</feature>
<feature type="region of interest" description="Disordered" evidence="6">
    <location>
        <begin position="282"/>
        <end position="307"/>
    </location>
</feature>
<comment type="cofactor">
    <cofactor evidence="3">
        <name>Zn(2+)</name>
        <dbReference type="ChEBI" id="CHEBI:29105"/>
    </cofactor>
    <text evidence="3">Binds 2 Zn(2+) ions.</text>
</comment>
<dbReference type="PANTHER" id="PTHR11596">
    <property type="entry name" value="ALKALINE PHOSPHATASE"/>
    <property type="match status" value="1"/>
</dbReference>
<proteinExistence type="inferred from homology"/>
<dbReference type="Proteomes" id="UP000294927">
    <property type="component" value="Unassembled WGS sequence"/>
</dbReference>
<feature type="chain" id="PRO_5038487839" evidence="7">
    <location>
        <begin position="22"/>
        <end position="465"/>
    </location>
</feature>
<dbReference type="EMBL" id="SOCP01000036">
    <property type="protein sequence ID" value="TDV35310.1"/>
    <property type="molecule type" value="Genomic_DNA"/>
</dbReference>
<feature type="disulfide bond" evidence="4">
    <location>
        <begin position="181"/>
        <end position="191"/>
    </location>
</feature>
<comment type="cofactor">
    <cofactor evidence="3">
        <name>Mg(2+)</name>
        <dbReference type="ChEBI" id="CHEBI:18420"/>
    </cofactor>
    <text evidence="3">Binds 1 Mg(2+) ion.</text>
</comment>
<feature type="binding site" evidence="3">
    <location>
        <position position="328"/>
    </location>
    <ligand>
        <name>Mg(2+)</name>
        <dbReference type="ChEBI" id="CHEBI:18420"/>
    </ligand>
</feature>
<dbReference type="GO" id="GO:0046872">
    <property type="term" value="F:metal ion binding"/>
    <property type="evidence" value="ECO:0007669"/>
    <property type="project" value="UniProtKB-KW"/>
</dbReference>
<keyword evidence="4" id="KW-1015">Disulfide bond</keyword>
<dbReference type="InterPro" id="IPR001952">
    <property type="entry name" value="Alkaline_phosphatase"/>
</dbReference>
<organism evidence="8 9">
    <name type="scientific">Actinophytocola oryzae</name>
    <dbReference type="NCBI Taxonomy" id="502181"/>
    <lineage>
        <taxon>Bacteria</taxon>
        <taxon>Bacillati</taxon>
        <taxon>Actinomycetota</taxon>
        <taxon>Actinomycetes</taxon>
        <taxon>Pseudonocardiales</taxon>
        <taxon>Pseudonocardiaceae</taxon>
    </lineage>
</organism>
<comment type="caution">
    <text evidence="8">The sequence shown here is derived from an EMBL/GenBank/DDBJ whole genome shotgun (WGS) entry which is preliminary data.</text>
</comment>
<dbReference type="PANTHER" id="PTHR11596:SF5">
    <property type="entry name" value="ALKALINE PHOSPHATASE"/>
    <property type="match status" value="1"/>
</dbReference>
<keyword evidence="1" id="KW-0597">Phosphoprotein</keyword>
<feature type="binding site" evidence="3">
    <location>
        <position position="57"/>
    </location>
    <ligand>
        <name>Mg(2+)</name>
        <dbReference type="ChEBI" id="CHEBI:18420"/>
    </ligand>
</feature>
<evidence type="ECO:0000256" key="2">
    <source>
        <dbReference type="PIRSR" id="PIRSR601952-1"/>
    </source>
</evidence>
<evidence type="ECO:0000313" key="8">
    <source>
        <dbReference type="EMBL" id="TDV35310.1"/>
    </source>
</evidence>